<keyword evidence="6" id="KW-1185">Reference proteome</keyword>
<dbReference type="InParanoid" id="A0A1U7SU14"/>
<evidence type="ECO:0000313" key="6">
    <source>
        <dbReference type="Proteomes" id="UP000189705"/>
    </source>
</evidence>
<dbReference type="InterPro" id="IPR023393">
    <property type="entry name" value="START-like_dom_sf"/>
</dbReference>
<organism evidence="6 7">
    <name type="scientific">Alligator sinensis</name>
    <name type="common">Chinese alligator</name>
    <dbReference type="NCBI Taxonomy" id="38654"/>
    <lineage>
        <taxon>Eukaryota</taxon>
        <taxon>Metazoa</taxon>
        <taxon>Chordata</taxon>
        <taxon>Craniata</taxon>
        <taxon>Vertebrata</taxon>
        <taxon>Euteleostomi</taxon>
        <taxon>Archelosauria</taxon>
        <taxon>Archosauria</taxon>
        <taxon>Crocodylia</taxon>
        <taxon>Alligatoridae</taxon>
        <taxon>Alligatorinae</taxon>
        <taxon>Alligator</taxon>
    </lineage>
</organism>
<evidence type="ECO:0000256" key="1">
    <source>
        <dbReference type="ARBA" id="ARBA00022448"/>
    </source>
</evidence>
<dbReference type="STRING" id="38654.A0A1U7SU14"/>
<evidence type="ECO:0000256" key="3">
    <source>
        <dbReference type="ARBA" id="ARBA00023121"/>
    </source>
</evidence>
<dbReference type="eggNOG" id="KOG3845">
    <property type="taxonomic scope" value="Eukaryota"/>
</dbReference>
<dbReference type="PANTHER" id="PTHR46374:SF3">
    <property type="entry name" value="STAR-RELATED LIPID TRANSFER PROTEIN 5"/>
    <property type="match status" value="1"/>
</dbReference>
<keyword evidence="3" id="KW-0446">Lipid-binding</keyword>
<dbReference type="RefSeq" id="XP_006037990.1">
    <property type="nucleotide sequence ID" value="XM_006037928.3"/>
</dbReference>
<feature type="domain" description="START" evidence="5">
    <location>
        <begin position="1"/>
        <end position="182"/>
    </location>
</feature>
<reference evidence="7" key="1">
    <citation type="submission" date="2025-08" db="UniProtKB">
        <authorList>
            <consortium name="RefSeq"/>
        </authorList>
    </citation>
    <scope>IDENTIFICATION</scope>
</reference>
<sequence length="182" mass="19902">MQSDVAVSWRPSDEFPGNLYKGEGIVPASPANVWELLKPVANGLRPTWDPNVTGFDVIETISDTVSICRTTTPSALMRLISPRDFVDVVLTKQYEDGTLASTATNIEHALCPPQPSYVRGFNYPCGCFCIPVPGEPDKTQLLSFFQTDLGGYLPQTVVDSFFPSSMVGFYSNLTKAIKTLKA</sequence>
<keyword evidence="2" id="KW-0445">Lipid transport</keyword>
<dbReference type="Gene3D" id="3.30.530.20">
    <property type="match status" value="1"/>
</dbReference>
<dbReference type="InterPro" id="IPR043556">
    <property type="entry name" value="StARD5/6"/>
</dbReference>
<evidence type="ECO:0000313" key="7">
    <source>
        <dbReference type="RefSeq" id="XP_006037990.1"/>
    </source>
</evidence>
<dbReference type="KEGG" id="asn:102371949"/>
<dbReference type="PROSITE" id="PS50848">
    <property type="entry name" value="START"/>
    <property type="match status" value="1"/>
</dbReference>
<dbReference type="GO" id="GO:0120020">
    <property type="term" value="F:cholesterol transfer activity"/>
    <property type="evidence" value="ECO:0007669"/>
    <property type="project" value="TreeGrafter"/>
</dbReference>
<protein>
    <submittedName>
        <fullName evidence="7">StAR-related lipid transfer protein 5</fullName>
    </submittedName>
</protein>
<dbReference type="AlphaFoldDB" id="A0A1U7SU14"/>
<evidence type="ECO:0000259" key="5">
    <source>
        <dbReference type="PROSITE" id="PS50848"/>
    </source>
</evidence>
<keyword evidence="1" id="KW-0813">Transport</keyword>
<dbReference type="InterPro" id="IPR002913">
    <property type="entry name" value="START_lipid-bd_dom"/>
</dbReference>
<dbReference type="PRINTS" id="PR00978">
    <property type="entry name" value="STARPROTEIN"/>
</dbReference>
<gene>
    <name evidence="7" type="primary">STARD5</name>
</gene>
<comment type="function">
    <text evidence="4">May be involved in the intracellular transport of sterols or other lipids. May bind cholesterol or other sterols.</text>
</comment>
<dbReference type="FunCoup" id="A0A1U7SU14">
    <property type="interactions" value="77"/>
</dbReference>
<evidence type="ECO:0000256" key="4">
    <source>
        <dbReference type="ARBA" id="ARBA00024750"/>
    </source>
</evidence>
<evidence type="ECO:0000256" key="2">
    <source>
        <dbReference type="ARBA" id="ARBA00023055"/>
    </source>
</evidence>
<dbReference type="Pfam" id="PF01852">
    <property type="entry name" value="START"/>
    <property type="match status" value="1"/>
</dbReference>
<dbReference type="SUPFAM" id="SSF55961">
    <property type="entry name" value="Bet v1-like"/>
    <property type="match status" value="1"/>
</dbReference>
<dbReference type="GeneID" id="102371949"/>
<dbReference type="CTD" id="80765"/>
<proteinExistence type="predicted"/>
<accession>A0A1U7SU14</accession>
<dbReference type="GO" id="GO:0015485">
    <property type="term" value="F:cholesterol binding"/>
    <property type="evidence" value="ECO:0007669"/>
    <property type="project" value="TreeGrafter"/>
</dbReference>
<dbReference type="OrthoDB" id="196858at2759"/>
<dbReference type="Proteomes" id="UP000189705">
    <property type="component" value="Unplaced"/>
</dbReference>
<dbReference type="GO" id="GO:0070508">
    <property type="term" value="P:cholesterol import"/>
    <property type="evidence" value="ECO:0007669"/>
    <property type="project" value="TreeGrafter"/>
</dbReference>
<dbReference type="InterPro" id="IPR000799">
    <property type="entry name" value="StAR-like"/>
</dbReference>
<name>A0A1U7SU14_ALLSI</name>
<dbReference type="PANTHER" id="PTHR46374">
    <property type="entry name" value="PROTEIN CBG07384"/>
    <property type="match status" value="1"/>
</dbReference>